<dbReference type="InterPro" id="IPR029058">
    <property type="entry name" value="AB_hydrolase_fold"/>
</dbReference>
<dbReference type="EMBL" id="SNWQ01000001">
    <property type="protein sequence ID" value="TDO54335.1"/>
    <property type="molecule type" value="Genomic_DNA"/>
</dbReference>
<dbReference type="RefSeq" id="WP_133797940.1">
    <property type="nucleotide sequence ID" value="NZ_SNWQ01000001.1"/>
</dbReference>
<evidence type="ECO:0008006" key="3">
    <source>
        <dbReference type="Google" id="ProtNLM"/>
    </source>
</evidence>
<protein>
    <recommendedName>
        <fullName evidence="3">Peptidase</fullName>
    </recommendedName>
</protein>
<dbReference type="OrthoDB" id="4743643at2"/>
<dbReference type="Gene3D" id="2.60.40.1190">
    <property type="match status" value="1"/>
</dbReference>
<dbReference type="Gene3D" id="3.40.50.1820">
    <property type="entry name" value="alpha/beta hydrolase"/>
    <property type="match status" value="1"/>
</dbReference>
<dbReference type="SUPFAM" id="SSF49344">
    <property type="entry name" value="CBD9-like"/>
    <property type="match status" value="1"/>
</dbReference>
<keyword evidence="2" id="KW-1185">Reference proteome</keyword>
<dbReference type="SUPFAM" id="SSF53474">
    <property type="entry name" value="alpha/beta-Hydrolases"/>
    <property type="match status" value="1"/>
</dbReference>
<dbReference type="AlphaFoldDB" id="A0A4R6KNW8"/>
<gene>
    <name evidence="1" type="ORF">EV643_101116</name>
</gene>
<dbReference type="Proteomes" id="UP000295388">
    <property type="component" value="Unassembled WGS sequence"/>
</dbReference>
<evidence type="ECO:0000313" key="2">
    <source>
        <dbReference type="Proteomes" id="UP000295388"/>
    </source>
</evidence>
<proteinExistence type="predicted"/>
<accession>A0A4R6KNW8</accession>
<comment type="caution">
    <text evidence="1">The sequence shown here is derived from an EMBL/GenBank/DDBJ whole genome shotgun (WGS) entry which is preliminary data.</text>
</comment>
<reference evidence="1 2" key="1">
    <citation type="submission" date="2019-03" db="EMBL/GenBank/DDBJ databases">
        <title>Genomic Encyclopedia of Type Strains, Phase III (KMG-III): the genomes of soil and plant-associated and newly described type strains.</title>
        <authorList>
            <person name="Whitman W."/>
        </authorList>
    </citation>
    <scope>NUCLEOTIDE SEQUENCE [LARGE SCALE GENOMIC DNA]</scope>
    <source>
        <strain evidence="1 2">VKM Ac-2527</strain>
    </source>
</reference>
<name>A0A4R6KNW8_9ACTN</name>
<sequence>MRPVHSTLALLAAGGLLAWLAQPASGGIGFLPHPTAPVDPAVAAVPVAAGPAVLNAPAPDAPQLQNTGIWQAKPTMICHTSAYRAGEYVHQGCVYDDQGAQLIKTNWPEHSLTFAYTYPTNPVYRANAADLVEVRVKPLADATAFRITYNTMIDPELVGTTIALGNSLLPREAPHGANTKLRGEKFVTVHGSTADVIDGATGATLPATPAVTVDVERRQVEVRVPHSAFDPGTRSVRVAAATGLWNRATNKFLLPQAIADADTPGGALTAGLRPSAYFDVAFRHEEPFNSPWRNDLQKTTLASGDISRFAATVDFAKLQQKTNDELTGNPEGVPTSGYMNRLYASHSEVRQGRRLPTDPGQPPLGSFTQQNGATTIGEGTPSVQFGWICRDDCVSDLPGRLQRYVAYVPALPKPANGYASMIWTPGYAQSANDQVGDPGTLELLPAGDRDLFHQVANRTSAPTVVISVDGRGNDNWYYGRSGTSVFEVIADARRSIGLDSARTVMSGFSSGAYGANKLSLQFPDVFSKAFICDGLNMAPSFPGINGIADTLPVDTATQHEPGSRLTPLLPSRRNQPVLEWAGLPDNYIPYNIPRERATAYIAGGQYDFKFDSWLGASSDHVVMCANATWKVLTDWLGDMRGVRDLFHVTYVRNPAMDDPESGLVGDHAYWLSDIQNRTGELGTIDVKSHGFGLKDAAAAPVVTGVGTATGSTVPINLFTTEHRTKPAPVSAPVQNRLDITAQNIRTVTIAPQQAKVDCDAELNVTTDGPVTVKVIGCPARTFG</sequence>
<organism evidence="1 2">
    <name type="scientific">Kribbella caucasensis</name>
    <dbReference type="NCBI Taxonomy" id="2512215"/>
    <lineage>
        <taxon>Bacteria</taxon>
        <taxon>Bacillati</taxon>
        <taxon>Actinomycetota</taxon>
        <taxon>Actinomycetes</taxon>
        <taxon>Propionibacteriales</taxon>
        <taxon>Kribbellaceae</taxon>
        <taxon>Kribbella</taxon>
    </lineage>
</organism>
<evidence type="ECO:0000313" key="1">
    <source>
        <dbReference type="EMBL" id="TDO54335.1"/>
    </source>
</evidence>